<keyword evidence="8" id="KW-1185">Reference proteome</keyword>
<dbReference type="Proteomes" id="UP000004218">
    <property type="component" value="Unassembled WGS sequence"/>
</dbReference>
<dbReference type="GO" id="GO:0005829">
    <property type="term" value="C:cytosol"/>
    <property type="evidence" value="ECO:0007669"/>
    <property type="project" value="TreeGrafter"/>
</dbReference>
<gene>
    <name evidence="7" type="ORF">HMPREF0299_5214</name>
</gene>
<dbReference type="GO" id="GO:0043138">
    <property type="term" value="F:3'-5' DNA helicase activity"/>
    <property type="evidence" value="ECO:0007669"/>
    <property type="project" value="TreeGrafter"/>
</dbReference>
<evidence type="ECO:0000313" key="7">
    <source>
        <dbReference type="EMBL" id="EFM48022.1"/>
    </source>
</evidence>
<dbReference type="SUPFAM" id="SSF52540">
    <property type="entry name" value="P-loop containing nucleoside triphosphate hydrolases"/>
    <property type="match status" value="1"/>
</dbReference>
<evidence type="ECO:0000256" key="1">
    <source>
        <dbReference type="ARBA" id="ARBA00022741"/>
    </source>
</evidence>
<evidence type="ECO:0000256" key="2">
    <source>
        <dbReference type="ARBA" id="ARBA00022801"/>
    </source>
</evidence>
<keyword evidence="2 5" id="KW-0378">Hydrolase</keyword>
<comment type="caution">
    <text evidence="7">The sequence shown here is derived from an EMBL/GenBank/DDBJ whole genome shotgun (WGS) entry which is preliminary data.</text>
</comment>
<protein>
    <recommendedName>
        <fullName evidence="6">UvrD-like helicase ATP-binding domain-containing protein</fullName>
    </recommendedName>
</protein>
<evidence type="ECO:0000256" key="5">
    <source>
        <dbReference type="PROSITE-ProRule" id="PRU00560"/>
    </source>
</evidence>
<dbReference type="InterPro" id="IPR000212">
    <property type="entry name" value="DNA_helicase_UvrD/REP"/>
</dbReference>
<dbReference type="GO" id="GO:0003677">
    <property type="term" value="F:DNA binding"/>
    <property type="evidence" value="ECO:0007669"/>
    <property type="project" value="InterPro"/>
</dbReference>
<keyword evidence="1 5" id="KW-0547">Nucleotide-binding</keyword>
<dbReference type="InterPro" id="IPR014016">
    <property type="entry name" value="UvrD-like_ATP-bd"/>
</dbReference>
<feature type="binding site" evidence="5">
    <location>
        <begin position="200"/>
        <end position="207"/>
    </location>
    <ligand>
        <name>ATP</name>
        <dbReference type="ChEBI" id="CHEBI:30616"/>
    </ligand>
</feature>
<dbReference type="EMBL" id="ACSH02000008">
    <property type="protein sequence ID" value="EFM48022.1"/>
    <property type="molecule type" value="Genomic_DNA"/>
</dbReference>
<reference evidence="7" key="1">
    <citation type="submission" date="2010-08" db="EMBL/GenBank/DDBJ databases">
        <authorList>
            <person name="Harkins D.M."/>
            <person name="Madupu R."/>
            <person name="Durkin A.S."/>
            <person name="Torralba M."/>
            <person name="Methe B."/>
            <person name="Sutton G.G."/>
            <person name="Nelson K.E."/>
        </authorList>
    </citation>
    <scope>NUCLEOTIDE SEQUENCE [LARGE SCALE GENOMIC DNA]</scope>
    <source>
        <strain evidence="7">ATCC 14266</strain>
    </source>
</reference>
<proteinExistence type="predicted"/>
<name>E0DHR0_9CORY</name>
<dbReference type="eggNOG" id="COG3973">
    <property type="taxonomic scope" value="Bacteria"/>
</dbReference>
<dbReference type="Gene3D" id="3.40.50.300">
    <property type="entry name" value="P-loop containing nucleotide triphosphate hydrolases"/>
    <property type="match status" value="2"/>
</dbReference>
<dbReference type="STRING" id="553207.HMPREF0299_5214"/>
<dbReference type="GeneID" id="84574813"/>
<feature type="domain" description="UvrD-like helicase ATP-binding" evidence="6">
    <location>
        <begin position="179"/>
        <end position="602"/>
    </location>
</feature>
<dbReference type="PANTHER" id="PTHR11070:SF45">
    <property type="entry name" value="DNA 3'-5' HELICASE"/>
    <property type="match status" value="1"/>
</dbReference>
<keyword evidence="3 5" id="KW-0347">Helicase</keyword>
<evidence type="ECO:0000256" key="3">
    <source>
        <dbReference type="ARBA" id="ARBA00022806"/>
    </source>
</evidence>
<dbReference type="RefSeq" id="WP_005527311.1">
    <property type="nucleotide sequence ID" value="NZ_ACSH02000008.1"/>
</dbReference>
<dbReference type="InterPro" id="IPR027417">
    <property type="entry name" value="P-loop_NTPase"/>
</dbReference>
<sequence>MIVVCDVVALEQGFVDGLFGVLDARVRVAQERLVAVQLQGDDVDALVEREVEYHGLVGRLDELRVAELGLVFGRLDMVGGECRYVGRVGLVDDGGRVLLVDWRAPMARPFYVATTAQPVGVERRRHIRMRGRVVVGVTDEVLSGVDVGGVGDLGVVGESALFRAMRAARTGRMGSIVSTIQREQDVIIRDESRGVMVVEGGPGTGKTAVALHRAAYLLYVWREFLSRTGVLILGPNSAFLEYISQVLPELGETGVVLSTVGELFPGVVPVGVESVVGREVKGSVEMVTILARAVRRYQVVPDEQVVLVVDGVGLEVSPGLVRAARAAARRSGRPHNEVRGLFADFLASGLARQWAGLIGADPLGGENLLSAGDVAELYDDVVSDVGFVGLVDELWPVLDPRVVLAELLSDRGVIARVAGDYDEVTQGALFREVGDLWSASDAALVDELAELIGGFSGVDEGVGDGWRRQVADAQGVLDVLSSSASSDLDDVSDAEVLSAFDVVDAEGLARRQEVREHRSVADRARGDIRWSYGHVIIDEAQELSAMEWRMVMRRCPTKWMTIVGDTAQTGSPAGVDSWAETLGPFVGDRFVTHRLSVNYRTPARIMAVAERVLGLFAPDAPVGVALRGGDDGVVRFCAAGTDPWAVLPREEGRLGVVIVADSRKGETPGVLGVSDVKGLEFDDVVVVDPLVIVDDSPQGYQDLFVALTRATRSLVVIGELPG</sequence>
<dbReference type="GO" id="GO:0000725">
    <property type="term" value="P:recombinational repair"/>
    <property type="evidence" value="ECO:0007669"/>
    <property type="project" value="TreeGrafter"/>
</dbReference>
<dbReference type="PANTHER" id="PTHR11070">
    <property type="entry name" value="UVRD / RECB / PCRA DNA HELICASE FAMILY MEMBER"/>
    <property type="match status" value="1"/>
</dbReference>
<dbReference type="AlphaFoldDB" id="E0DHR0"/>
<dbReference type="PROSITE" id="PS51198">
    <property type="entry name" value="UVRD_HELICASE_ATP_BIND"/>
    <property type="match status" value="1"/>
</dbReference>
<accession>E0DHR0</accession>
<dbReference type="GO" id="GO:0005524">
    <property type="term" value="F:ATP binding"/>
    <property type="evidence" value="ECO:0007669"/>
    <property type="project" value="UniProtKB-UniRule"/>
</dbReference>
<evidence type="ECO:0000313" key="8">
    <source>
        <dbReference type="Proteomes" id="UP000004218"/>
    </source>
</evidence>
<organism evidence="7 8">
    <name type="scientific">Corynebacterium matruchotii ATCC 14266</name>
    <dbReference type="NCBI Taxonomy" id="553207"/>
    <lineage>
        <taxon>Bacteria</taxon>
        <taxon>Bacillati</taxon>
        <taxon>Actinomycetota</taxon>
        <taxon>Actinomycetes</taxon>
        <taxon>Mycobacteriales</taxon>
        <taxon>Corynebacteriaceae</taxon>
        <taxon>Corynebacterium</taxon>
    </lineage>
</organism>
<evidence type="ECO:0000259" key="6">
    <source>
        <dbReference type="PROSITE" id="PS51198"/>
    </source>
</evidence>
<evidence type="ECO:0000256" key="4">
    <source>
        <dbReference type="ARBA" id="ARBA00022840"/>
    </source>
</evidence>
<keyword evidence="4 5" id="KW-0067">ATP-binding</keyword>
<dbReference type="GO" id="GO:0016787">
    <property type="term" value="F:hydrolase activity"/>
    <property type="evidence" value="ECO:0007669"/>
    <property type="project" value="UniProtKB-UniRule"/>
</dbReference>